<accession>A0A645JET1</accession>
<comment type="caution">
    <text evidence="1">The sequence shown here is derived from an EMBL/GenBank/DDBJ whole genome shotgun (WGS) entry which is preliminary data.</text>
</comment>
<dbReference type="AlphaFoldDB" id="A0A645JET1"/>
<reference evidence="1" key="1">
    <citation type="submission" date="2019-08" db="EMBL/GenBank/DDBJ databases">
        <authorList>
            <person name="Kucharzyk K."/>
            <person name="Murdoch R.W."/>
            <person name="Higgins S."/>
            <person name="Loffler F."/>
        </authorList>
    </citation>
    <scope>NUCLEOTIDE SEQUENCE</scope>
</reference>
<gene>
    <name evidence="1" type="ORF">SDC9_209612</name>
</gene>
<name>A0A645JET1_9ZZZZ</name>
<sequence length="119" mass="13533">MKARVERNQVCNVVFRGIKLHQLDNLAQFFELFFADALRRPESGLTLQQVTNRGNILKVFRGKALDHNPAIWVRGDKVFEFELFECLAHGSSAHAKLFCNFHLDQAVARLIAPFGNPVP</sequence>
<dbReference type="EMBL" id="VSSQ01139096">
    <property type="protein sequence ID" value="MPN61867.1"/>
    <property type="molecule type" value="Genomic_DNA"/>
</dbReference>
<evidence type="ECO:0000313" key="1">
    <source>
        <dbReference type="EMBL" id="MPN61867.1"/>
    </source>
</evidence>
<proteinExistence type="predicted"/>
<protein>
    <submittedName>
        <fullName evidence="1">Uncharacterized protein</fullName>
    </submittedName>
</protein>
<organism evidence="1">
    <name type="scientific">bioreactor metagenome</name>
    <dbReference type="NCBI Taxonomy" id="1076179"/>
    <lineage>
        <taxon>unclassified sequences</taxon>
        <taxon>metagenomes</taxon>
        <taxon>ecological metagenomes</taxon>
    </lineage>
</organism>